<dbReference type="AlphaFoldDB" id="A0A8T3A370"/>
<dbReference type="EMBL" id="JAGYWB010000019">
    <property type="protein sequence ID" value="KAI0488552.1"/>
    <property type="molecule type" value="Genomic_DNA"/>
</dbReference>
<accession>A0A8T3A370</accession>
<dbReference type="GO" id="GO:0005737">
    <property type="term" value="C:cytoplasm"/>
    <property type="evidence" value="ECO:0007669"/>
    <property type="project" value="TreeGrafter"/>
</dbReference>
<organism evidence="3 4">
    <name type="scientific">Dendrobium nobile</name>
    <name type="common">Orchid</name>
    <dbReference type="NCBI Taxonomy" id="94219"/>
    <lineage>
        <taxon>Eukaryota</taxon>
        <taxon>Viridiplantae</taxon>
        <taxon>Streptophyta</taxon>
        <taxon>Embryophyta</taxon>
        <taxon>Tracheophyta</taxon>
        <taxon>Spermatophyta</taxon>
        <taxon>Magnoliopsida</taxon>
        <taxon>Liliopsida</taxon>
        <taxon>Asparagales</taxon>
        <taxon>Orchidaceae</taxon>
        <taxon>Epidendroideae</taxon>
        <taxon>Malaxideae</taxon>
        <taxon>Dendrobiinae</taxon>
        <taxon>Dendrobium</taxon>
    </lineage>
</organism>
<protein>
    <recommendedName>
        <fullName evidence="5">Proteasome maturation factor UMP1</fullName>
    </recommendedName>
</protein>
<name>A0A8T3A370_DENNO</name>
<dbReference type="PANTHER" id="PTHR12828">
    <property type="entry name" value="PROTEASOME MATURATION PROTEIN UMP1"/>
    <property type="match status" value="1"/>
</dbReference>
<evidence type="ECO:0008006" key="5">
    <source>
        <dbReference type="Google" id="ProtNLM"/>
    </source>
</evidence>
<sequence length="103" mass="11214">MASKSIAHDVAAYQDALRFGLDGVKGEIVGSHPLEYLRETRPPGLLPSSMVGLEALIGGLEDFGFEDYLNMPQDAETFRPVDMHHAMEVHLGISKGPVCPSFM</sequence>
<keyword evidence="1" id="KW-0143">Chaperone</keyword>
<dbReference type="OrthoDB" id="15001at2759"/>
<dbReference type="GO" id="GO:0043248">
    <property type="term" value="P:proteasome assembly"/>
    <property type="evidence" value="ECO:0007669"/>
    <property type="project" value="InterPro"/>
</dbReference>
<keyword evidence="4" id="KW-1185">Reference proteome</keyword>
<proteinExistence type="inferred from homology"/>
<comment type="similarity">
    <text evidence="2">Belongs to the POMP/UMP1 family.</text>
</comment>
<gene>
    <name evidence="3" type="ORF">KFK09_028388</name>
</gene>
<reference evidence="3" key="1">
    <citation type="journal article" date="2022" name="Front. Genet.">
        <title>Chromosome-Scale Assembly of the Dendrobium nobile Genome Provides Insights Into the Molecular Mechanism of the Biosynthesis of the Medicinal Active Ingredient of Dendrobium.</title>
        <authorList>
            <person name="Xu Q."/>
            <person name="Niu S.-C."/>
            <person name="Li K.-L."/>
            <person name="Zheng P.-J."/>
            <person name="Zhang X.-J."/>
            <person name="Jia Y."/>
            <person name="Liu Y."/>
            <person name="Niu Y.-X."/>
            <person name="Yu L.-H."/>
            <person name="Chen D.-F."/>
            <person name="Zhang G.-Q."/>
        </authorList>
    </citation>
    <scope>NUCLEOTIDE SEQUENCE</scope>
    <source>
        <tissue evidence="3">Leaf</tissue>
    </source>
</reference>
<dbReference type="PANTHER" id="PTHR12828:SF3">
    <property type="entry name" value="PROTEASOME MATURATION PROTEIN"/>
    <property type="match status" value="1"/>
</dbReference>
<dbReference type="Proteomes" id="UP000829196">
    <property type="component" value="Unassembled WGS sequence"/>
</dbReference>
<comment type="caution">
    <text evidence="3">The sequence shown here is derived from an EMBL/GenBank/DDBJ whole genome shotgun (WGS) entry which is preliminary data.</text>
</comment>
<evidence type="ECO:0000256" key="2">
    <source>
        <dbReference type="ARBA" id="ARBA00043974"/>
    </source>
</evidence>
<evidence type="ECO:0000313" key="4">
    <source>
        <dbReference type="Proteomes" id="UP000829196"/>
    </source>
</evidence>
<dbReference type="Pfam" id="PF05348">
    <property type="entry name" value="UMP1"/>
    <property type="match status" value="1"/>
</dbReference>
<evidence type="ECO:0000313" key="3">
    <source>
        <dbReference type="EMBL" id="KAI0488552.1"/>
    </source>
</evidence>
<dbReference type="GO" id="GO:0005634">
    <property type="term" value="C:nucleus"/>
    <property type="evidence" value="ECO:0007669"/>
    <property type="project" value="TreeGrafter"/>
</dbReference>
<evidence type="ECO:0000256" key="1">
    <source>
        <dbReference type="ARBA" id="ARBA00023186"/>
    </source>
</evidence>
<dbReference type="InterPro" id="IPR008012">
    <property type="entry name" value="Ump1"/>
</dbReference>